<reference evidence="4 5" key="1">
    <citation type="submission" date="2017-06" db="EMBL/GenBank/DDBJ databases">
        <title>Complete genome sequence of Paenibacillus donghaensis KCTC 13049T isolated from East Sea sediment, South Korea.</title>
        <authorList>
            <person name="Jung B.K."/>
            <person name="Hong S.-J."/>
            <person name="Shin J.-H."/>
        </authorList>
    </citation>
    <scope>NUCLEOTIDE SEQUENCE [LARGE SCALE GENOMIC DNA]</scope>
    <source>
        <strain evidence="4 5">KCTC 13049</strain>
    </source>
</reference>
<evidence type="ECO:0000256" key="2">
    <source>
        <dbReference type="SAM" id="SignalP"/>
    </source>
</evidence>
<gene>
    <name evidence="4" type="ORF">B9T62_21935</name>
</gene>
<evidence type="ECO:0000313" key="4">
    <source>
        <dbReference type="EMBL" id="ASA23232.1"/>
    </source>
</evidence>
<dbReference type="OrthoDB" id="1701949at2"/>
<dbReference type="AlphaFoldDB" id="A0A2Z2KPJ4"/>
<proteinExistence type="predicted"/>
<evidence type="ECO:0000313" key="5">
    <source>
        <dbReference type="Proteomes" id="UP000249890"/>
    </source>
</evidence>
<keyword evidence="5" id="KW-1185">Reference proteome</keyword>
<dbReference type="Gene3D" id="2.30.30.1210">
    <property type="entry name" value="Domain of unknown function DUF1541"/>
    <property type="match status" value="1"/>
</dbReference>
<organism evidence="4 5">
    <name type="scientific">Paenibacillus donghaensis</name>
    <dbReference type="NCBI Taxonomy" id="414771"/>
    <lineage>
        <taxon>Bacteria</taxon>
        <taxon>Bacillati</taxon>
        <taxon>Bacillota</taxon>
        <taxon>Bacilli</taxon>
        <taxon>Bacillales</taxon>
        <taxon>Paenibacillaceae</taxon>
        <taxon>Paenibacillus</taxon>
    </lineage>
</organism>
<feature type="compositionally biased region" description="Low complexity" evidence="1">
    <location>
        <begin position="30"/>
        <end position="64"/>
    </location>
</feature>
<feature type="signal peptide" evidence="2">
    <location>
        <begin position="1"/>
        <end position="22"/>
    </location>
</feature>
<evidence type="ECO:0000256" key="1">
    <source>
        <dbReference type="SAM" id="MobiDB-lite"/>
    </source>
</evidence>
<dbReference type="RefSeq" id="WP_087917227.1">
    <property type="nucleotide sequence ID" value="NZ_CP021780.1"/>
</dbReference>
<name>A0A2Z2KPJ4_9BACL</name>
<feature type="domain" description="DUF1541" evidence="3">
    <location>
        <begin position="90"/>
        <end position="141"/>
    </location>
</feature>
<dbReference type="Pfam" id="PF07563">
    <property type="entry name" value="DUF1541"/>
    <property type="match status" value="2"/>
</dbReference>
<feature type="chain" id="PRO_5039230824" description="DUF1541 domain-containing protein" evidence="2">
    <location>
        <begin position="23"/>
        <end position="213"/>
    </location>
</feature>
<keyword evidence="2" id="KW-0732">Signal</keyword>
<sequence>MKKQLAVLGIAAIVALSGCGNSGNDGNNGNGTTNMNTPGGTNNTNGTNTNNTQNNNAQSGNAGDHAGMNHSGSGEMAKVLKQAANPTYKVGSKVIINADHMPGMKDAEATVAGAFDTTAYTVSYTPTTGGDPVSDHKWVIHEELKDAASTPYEPGAEVVIDADHMEGMMGAKATIDSAEQTTVYMLNYTPVGGGELVKNHMWVTEDEISTKSN</sequence>
<feature type="domain" description="DUF1541" evidence="3">
    <location>
        <begin position="154"/>
        <end position="205"/>
    </location>
</feature>
<dbReference type="InterPro" id="IPR011438">
    <property type="entry name" value="DUF1541"/>
</dbReference>
<feature type="region of interest" description="Disordered" evidence="1">
    <location>
        <begin position="21"/>
        <end position="72"/>
    </location>
</feature>
<evidence type="ECO:0000259" key="3">
    <source>
        <dbReference type="Pfam" id="PF07563"/>
    </source>
</evidence>
<protein>
    <recommendedName>
        <fullName evidence="3">DUF1541 domain-containing protein</fullName>
    </recommendedName>
</protein>
<dbReference type="EMBL" id="CP021780">
    <property type="protein sequence ID" value="ASA23232.1"/>
    <property type="molecule type" value="Genomic_DNA"/>
</dbReference>
<dbReference type="KEGG" id="pdh:B9T62_21935"/>
<accession>A0A2Z2KPJ4</accession>
<dbReference type="PROSITE" id="PS51257">
    <property type="entry name" value="PROKAR_LIPOPROTEIN"/>
    <property type="match status" value="1"/>
</dbReference>
<dbReference type="Proteomes" id="UP000249890">
    <property type="component" value="Chromosome"/>
</dbReference>